<dbReference type="Pfam" id="PF00300">
    <property type="entry name" value="His_Phos_1"/>
    <property type="match status" value="1"/>
</dbReference>
<keyword evidence="1" id="KW-0378">Hydrolase</keyword>
<name>A0ABU8SJB8_9LACO</name>
<dbReference type="SMART" id="SM00855">
    <property type="entry name" value="PGAM"/>
    <property type="match status" value="1"/>
</dbReference>
<dbReference type="SUPFAM" id="SSF53254">
    <property type="entry name" value="Phosphoglycerate mutase-like"/>
    <property type="match status" value="1"/>
</dbReference>
<dbReference type="EC" id="3.1.3.-" evidence="1"/>
<protein>
    <submittedName>
        <fullName evidence="1">Histidine phosphatase family protein</fullName>
        <ecNumber evidence="1">3.1.3.-</ecNumber>
    </submittedName>
</protein>
<gene>
    <name evidence="1" type="ORF">R4146_02285</name>
</gene>
<comment type="caution">
    <text evidence="1">The sequence shown here is derived from an EMBL/GenBank/DDBJ whole genome shotgun (WGS) entry which is preliminary data.</text>
</comment>
<dbReference type="InterPro" id="IPR029033">
    <property type="entry name" value="His_PPase_superfam"/>
</dbReference>
<dbReference type="EMBL" id="JAWMWH010000001">
    <property type="protein sequence ID" value="MEJ6400011.1"/>
    <property type="molecule type" value="Genomic_DNA"/>
</dbReference>
<dbReference type="InterPro" id="IPR013078">
    <property type="entry name" value="His_Pase_superF_clade-1"/>
</dbReference>
<dbReference type="InterPro" id="IPR050275">
    <property type="entry name" value="PGM_Phosphatase"/>
</dbReference>
<dbReference type="Gene3D" id="3.40.50.1240">
    <property type="entry name" value="Phosphoglycerate mutase-like"/>
    <property type="match status" value="1"/>
</dbReference>
<proteinExistence type="predicted"/>
<organism evidence="1 2">
    <name type="scientific">Nicoliella lavandulae</name>
    <dbReference type="NCBI Taxonomy" id="3082954"/>
    <lineage>
        <taxon>Bacteria</taxon>
        <taxon>Bacillati</taxon>
        <taxon>Bacillota</taxon>
        <taxon>Bacilli</taxon>
        <taxon>Lactobacillales</taxon>
        <taxon>Lactobacillaceae</taxon>
        <taxon>Nicoliella</taxon>
    </lineage>
</organism>
<dbReference type="Proteomes" id="UP001370590">
    <property type="component" value="Unassembled WGS sequence"/>
</dbReference>
<dbReference type="CDD" id="cd07067">
    <property type="entry name" value="HP_PGM_like"/>
    <property type="match status" value="1"/>
</dbReference>
<dbReference type="GO" id="GO:0016787">
    <property type="term" value="F:hydrolase activity"/>
    <property type="evidence" value="ECO:0007669"/>
    <property type="project" value="UniProtKB-KW"/>
</dbReference>
<dbReference type="PANTHER" id="PTHR48100:SF1">
    <property type="entry name" value="HISTIDINE PHOSPHATASE FAMILY PROTEIN-RELATED"/>
    <property type="match status" value="1"/>
</dbReference>
<accession>A0ABU8SJB8</accession>
<dbReference type="RefSeq" id="WP_339959836.1">
    <property type="nucleotide sequence ID" value="NZ_JAWMWH010000001.1"/>
</dbReference>
<evidence type="ECO:0000313" key="2">
    <source>
        <dbReference type="Proteomes" id="UP001370590"/>
    </source>
</evidence>
<keyword evidence="2" id="KW-1185">Reference proteome</keyword>
<dbReference type="PANTHER" id="PTHR48100">
    <property type="entry name" value="BROAD-SPECIFICITY PHOSPHATASE YOR283W-RELATED"/>
    <property type="match status" value="1"/>
</dbReference>
<evidence type="ECO:0000313" key="1">
    <source>
        <dbReference type="EMBL" id="MEJ6400011.1"/>
    </source>
</evidence>
<reference evidence="1 2" key="1">
    <citation type="submission" date="2023-10" db="EMBL/GenBank/DDBJ databases">
        <title>Nicoliella lavandulae sp. nov. isolated from Lavandula angustifolia flowers.</title>
        <authorList>
            <person name="Alcantara C."/>
            <person name="Zuniga M."/>
            <person name="Landete J.M."/>
            <person name="Monedero V."/>
        </authorList>
    </citation>
    <scope>NUCLEOTIDE SEQUENCE [LARGE SCALE GENOMIC DNA]</scope>
    <source>
        <strain evidence="1 2">Es01</strain>
    </source>
</reference>
<sequence>MTEFYFVRHGQTTANAKGLKQGVINTPITHLSEKGKQQAQTLHDHFDISFADRIIASPLQRTQDTAAYLNQTAKLPVSLDERVLEISYGKWDGQLNADLHAKYPAVFDDVMQDVLPSYASLADGETFESVIDRVDEFMHDVNAQFPDEKIIVVSHGFTIKAAMLAAMGHPDDVMVIQEPDNTSVTKITLAKDNFYIHYFNRSANGEF</sequence>